<dbReference type="AlphaFoldDB" id="A0A918UA40"/>
<dbReference type="RefSeq" id="WP_189534498.1">
    <property type="nucleotide sequence ID" value="NZ_BMYX01000013.1"/>
</dbReference>
<reference evidence="2" key="2">
    <citation type="submission" date="2020-09" db="EMBL/GenBank/DDBJ databases">
        <authorList>
            <person name="Sun Q."/>
            <person name="Kim S."/>
        </authorList>
    </citation>
    <scope>NUCLEOTIDE SEQUENCE</scope>
    <source>
        <strain evidence="2">KCTC 32182</strain>
    </source>
</reference>
<dbReference type="InterPro" id="IPR029069">
    <property type="entry name" value="HotDog_dom_sf"/>
</dbReference>
<organism evidence="2 3">
    <name type="scientific">Paludibacterium paludis</name>
    <dbReference type="NCBI Taxonomy" id="1225769"/>
    <lineage>
        <taxon>Bacteria</taxon>
        <taxon>Pseudomonadati</taxon>
        <taxon>Pseudomonadota</taxon>
        <taxon>Betaproteobacteria</taxon>
        <taxon>Neisseriales</taxon>
        <taxon>Chromobacteriaceae</taxon>
        <taxon>Paludibacterium</taxon>
    </lineage>
</organism>
<dbReference type="SUPFAM" id="SSF54637">
    <property type="entry name" value="Thioesterase/thiol ester dehydrase-isomerase"/>
    <property type="match status" value="1"/>
</dbReference>
<gene>
    <name evidence="2" type="ORF">GCM10011289_23370</name>
</gene>
<name>A0A918UA40_9NEIS</name>
<sequence length="152" mass="16796">MLYFEDFTPGRRFDTPSCTVTAEEIIEFATKHDPQPFHTDPVAAKRSLFDGLAASGWHTSALTMGLLSRSELAGTANGMIGMQVDKMRWPRPTRPGDTLTASAVVIDRKPSTSQPGFGVVRLAWETRNQNGEIAVRMETTMWVARRGRDTPG</sequence>
<accession>A0A918UA40</accession>
<dbReference type="Gene3D" id="3.10.129.10">
    <property type="entry name" value="Hotdog Thioesterase"/>
    <property type="match status" value="1"/>
</dbReference>
<dbReference type="PANTHER" id="PTHR43664:SF1">
    <property type="entry name" value="BETA-METHYLMALYL-COA DEHYDRATASE"/>
    <property type="match status" value="1"/>
</dbReference>
<keyword evidence="3" id="KW-1185">Reference proteome</keyword>
<protein>
    <submittedName>
        <fullName evidence="2">Acyl dehydratase</fullName>
    </submittedName>
</protein>
<dbReference type="CDD" id="cd03454">
    <property type="entry name" value="YdeM"/>
    <property type="match status" value="1"/>
</dbReference>
<comment type="caution">
    <text evidence="2">The sequence shown here is derived from an EMBL/GenBank/DDBJ whole genome shotgun (WGS) entry which is preliminary data.</text>
</comment>
<reference evidence="2" key="1">
    <citation type="journal article" date="2014" name="Int. J. Syst. Evol. Microbiol.">
        <title>Complete genome sequence of Corynebacterium casei LMG S-19264T (=DSM 44701T), isolated from a smear-ripened cheese.</title>
        <authorList>
            <consortium name="US DOE Joint Genome Institute (JGI-PGF)"/>
            <person name="Walter F."/>
            <person name="Albersmeier A."/>
            <person name="Kalinowski J."/>
            <person name="Ruckert C."/>
        </authorList>
    </citation>
    <scope>NUCLEOTIDE SEQUENCE</scope>
    <source>
        <strain evidence="2">KCTC 32182</strain>
    </source>
</reference>
<proteinExistence type="predicted"/>
<dbReference type="InterPro" id="IPR002539">
    <property type="entry name" value="MaoC-like_dom"/>
</dbReference>
<dbReference type="Proteomes" id="UP000645257">
    <property type="component" value="Unassembled WGS sequence"/>
</dbReference>
<evidence type="ECO:0000313" key="2">
    <source>
        <dbReference type="EMBL" id="GGY19211.1"/>
    </source>
</evidence>
<dbReference type="PANTHER" id="PTHR43664">
    <property type="entry name" value="MONOAMINE OXIDASE-RELATED"/>
    <property type="match status" value="1"/>
</dbReference>
<evidence type="ECO:0000259" key="1">
    <source>
        <dbReference type="Pfam" id="PF01575"/>
    </source>
</evidence>
<evidence type="ECO:0000313" key="3">
    <source>
        <dbReference type="Proteomes" id="UP000645257"/>
    </source>
</evidence>
<feature type="domain" description="MaoC-like" evidence="1">
    <location>
        <begin position="8"/>
        <end position="112"/>
    </location>
</feature>
<dbReference type="EMBL" id="BMYX01000013">
    <property type="protein sequence ID" value="GGY19211.1"/>
    <property type="molecule type" value="Genomic_DNA"/>
</dbReference>
<dbReference type="Pfam" id="PF01575">
    <property type="entry name" value="MaoC_dehydratas"/>
    <property type="match status" value="1"/>
</dbReference>
<dbReference type="InterPro" id="IPR052342">
    <property type="entry name" value="MCH/BMMD"/>
</dbReference>